<evidence type="ECO:0000313" key="11">
    <source>
        <dbReference type="Proteomes" id="UP000183413"/>
    </source>
</evidence>
<dbReference type="PROSITE" id="PS51257">
    <property type="entry name" value="PROKAR_LIPOPROTEIN"/>
    <property type="match status" value="1"/>
</dbReference>
<dbReference type="InterPro" id="IPR005490">
    <property type="entry name" value="LD_TPept_cat_dom"/>
</dbReference>
<feature type="region of interest" description="Disordered" evidence="8">
    <location>
        <begin position="398"/>
        <end position="428"/>
    </location>
</feature>
<feature type="active site" description="Nucleophile" evidence="7">
    <location>
        <position position="341"/>
    </location>
</feature>
<keyword evidence="11" id="KW-1185">Reference proteome</keyword>
<keyword evidence="5" id="KW-0012">Acyltransferase</keyword>
<evidence type="ECO:0000256" key="4">
    <source>
        <dbReference type="ARBA" id="ARBA00022984"/>
    </source>
</evidence>
<reference evidence="10 11" key="1">
    <citation type="submission" date="2016-10" db="EMBL/GenBank/DDBJ databases">
        <authorList>
            <person name="de Groot N.N."/>
        </authorList>
    </citation>
    <scope>NUCLEOTIDE SEQUENCE [LARGE SCALE GENOMIC DNA]</scope>
    <source>
        <strain evidence="10 11">DSM 43067</strain>
    </source>
</reference>
<dbReference type="RefSeq" id="WP_021599303.1">
    <property type="nucleotide sequence ID" value="NZ_CP083237.1"/>
</dbReference>
<dbReference type="InParanoid" id="A0A1I4X005"/>
<keyword evidence="10" id="KW-0449">Lipoprotein</keyword>
<dbReference type="GeneID" id="99656432"/>
<dbReference type="GO" id="GO:0071972">
    <property type="term" value="F:peptidoglycan L,D-transpeptidase activity"/>
    <property type="evidence" value="ECO:0007669"/>
    <property type="project" value="TreeGrafter"/>
</dbReference>
<name>A0A1I4X005_9ACTN</name>
<protein>
    <submittedName>
        <fullName evidence="10">Lipoprotein-anchoring transpeptidase ErfK/SrfK</fullName>
    </submittedName>
</protein>
<evidence type="ECO:0000256" key="5">
    <source>
        <dbReference type="ARBA" id="ARBA00023315"/>
    </source>
</evidence>
<keyword evidence="4 7" id="KW-0573">Peptidoglycan synthesis</keyword>
<evidence type="ECO:0000256" key="7">
    <source>
        <dbReference type="PROSITE-ProRule" id="PRU01373"/>
    </source>
</evidence>
<dbReference type="PANTHER" id="PTHR30582:SF2">
    <property type="entry name" value="L,D-TRANSPEPTIDASE YCIB-RELATED"/>
    <property type="match status" value="1"/>
</dbReference>
<dbReference type="UniPathway" id="UPA00219"/>
<evidence type="ECO:0000256" key="1">
    <source>
        <dbReference type="ARBA" id="ARBA00004752"/>
    </source>
</evidence>
<feature type="compositionally biased region" description="Basic and acidic residues" evidence="8">
    <location>
        <begin position="419"/>
        <end position="428"/>
    </location>
</feature>
<dbReference type="GO" id="GO:0005576">
    <property type="term" value="C:extracellular region"/>
    <property type="evidence" value="ECO:0007669"/>
    <property type="project" value="TreeGrafter"/>
</dbReference>
<dbReference type="GO" id="GO:0018104">
    <property type="term" value="P:peptidoglycan-protein cross-linking"/>
    <property type="evidence" value="ECO:0007669"/>
    <property type="project" value="TreeGrafter"/>
</dbReference>
<dbReference type="InterPro" id="IPR041280">
    <property type="entry name" value="Big_10"/>
</dbReference>
<keyword evidence="6 7" id="KW-0961">Cell wall biogenesis/degradation</keyword>
<evidence type="ECO:0000256" key="6">
    <source>
        <dbReference type="ARBA" id="ARBA00023316"/>
    </source>
</evidence>
<dbReference type="GO" id="GO:0008360">
    <property type="term" value="P:regulation of cell shape"/>
    <property type="evidence" value="ECO:0007669"/>
    <property type="project" value="UniProtKB-UniRule"/>
</dbReference>
<evidence type="ECO:0000259" key="9">
    <source>
        <dbReference type="PROSITE" id="PS52029"/>
    </source>
</evidence>
<dbReference type="EMBL" id="FOVH01000001">
    <property type="protein sequence ID" value="SFN18736.1"/>
    <property type="molecule type" value="Genomic_DNA"/>
</dbReference>
<dbReference type="Gene3D" id="2.60.40.3780">
    <property type="match status" value="1"/>
</dbReference>
<comment type="pathway">
    <text evidence="1 7">Cell wall biogenesis; peptidoglycan biosynthesis.</text>
</comment>
<dbReference type="Gene3D" id="2.40.440.10">
    <property type="entry name" value="L,D-transpeptidase catalytic domain-like"/>
    <property type="match status" value="1"/>
</dbReference>
<dbReference type="PANTHER" id="PTHR30582">
    <property type="entry name" value="L,D-TRANSPEPTIDASE"/>
    <property type="match status" value="1"/>
</dbReference>
<dbReference type="GO" id="GO:0016746">
    <property type="term" value="F:acyltransferase activity"/>
    <property type="evidence" value="ECO:0007669"/>
    <property type="project" value="UniProtKB-KW"/>
</dbReference>
<evidence type="ECO:0000256" key="2">
    <source>
        <dbReference type="ARBA" id="ARBA00022679"/>
    </source>
</evidence>
<dbReference type="CDD" id="cd16913">
    <property type="entry name" value="YkuD_like"/>
    <property type="match status" value="1"/>
</dbReference>
<dbReference type="SUPFAM" id="SSF141523">
    <property type="entry name" value="L,D-transpeptidase catalytic domain-like"/>
    <property type="match status" value="1"/>
</dbReference>
<dbReference type="eggNOG" id="COG1376">
    <property type="taxonomic scope" value="Bacteria"/>
</dbReference>
<feature type="active site" description="Proton donor/acceptor" evidence="7">
    <location>
        <position position="323"/>
    </location>
</feature>
<dbReference type="PROSITE" id="PS52029">
    <property type="entry name" value="LD_TPASE"/>
    <property type="match status" value="1"/>
</dbReference>
<dbReference type="CDD" id="cd13432">
    <property type="entry name" value="LDT_IgD_like_2"/>
    <property type="match status" value="1"/>
</dbReference>
<dbReference type="Pfam" id="PF03734">
    <property type="entry name" value="YkuD"/>
    <property type="match status" value="1"/>
</dbReference>
<keyword evidence="3 7" id="KW-0133">Cell shape</keyword>
<evidence type="ECO:0000256" key="8">
    <source>
        <dbReference type="SAM" id="MobiDB-lite"/>
    </source>
</evidence>
<keyword evidence="2" id="KW-0808">Transferase</keyword>
<accession>A0A1I4X005</accession>
<feature type="domain" description="L,D-TPase catalytic" evidence="9">
    <location>
        <begin position="237"/>
        <end position="365"/>
    </location>
</feature>
<organism evidence="10 11">
    <name type="scientific">Actinomadura madurae</name>
    <dbReference type="NCBI Taxonomy" id="1993"/>
    <lineage>
        <taxon>Bacteria</taxon>
        <taxon>Bacillati</taxon>
        <taxon>Actinomycetota</taxon>
        <taxon>Actinomycetes</taxon>
        <taxon>Streptosporangiales</taxon>
        <taxon>Thermomonosporaceae</taxon>
        <taxon>Actinomadura</taxon>
    </lineage>
</organism>
<sequence length="428" mass="45925">MRVGGSGPGDRGRRTAAVLVGAGLAAGAASCSGGGEPAAREAVRLAVSPGGGGGKLRPDSPIAVEAARGTIENVTVTAKGRPVEGDLNAERTRWRSRWTLEPGTAYTVDATALGKDGRTRTVRSAFSTARVKKTNRVTLEAPYNKETVGVGMPIIMRFDRKVKDRAAVERGLEVTADKTVEGAWHWFGDQEVVFRPKAYWPAHTKVSFRAHISGVRTGGDVYGGKNHALDFKIGDSHISTAGEDSHKMVVKVNGKKARTIPTSMGRGGVRKYTTTNGIHLTMDKEDPTIMSSDWEGCGPGCPGYYSLTVYKAVRISDSGEYVHSAPWSVGSQGHTNVSHGCINISPSNAKWFYRLAQRGDPVKVTGSNRELEPENGWGYWQLKWKDWVKGSALKRSVTTAPHRDAATLSAQQQGAGAKAPEKQRAEGD</sequence>
<dbReference type="OrthoDB" id="5242354at2"/>
<dbReference type="InterPro" id="IPR038063">
    <property type="entry name" value="Transpep_catalytic_dom"/>
</dbReference>
<evidence type="ECO:0000256" key="3">
    <source>
        <dbReference type="ARBA" id="ARBA00022960"/>
    </source>
</evidence>
<dbReference type="Pfam" id="PF17964">
    <property type="entry name" value="Big_10"/>
    <property type="match status" value="1"/>
</dbReference>
<dbReference type="Gene3D" id="2.60.40.3710">
    <property type="match status" value="1"/>
</dbReference>
<evidence type="ECO:0000313" key="10">
    <source>
        <dbReference type="EMBL" id="SFN18736.1"/>
    </source>
</evidence>
<gene>
    <name evidence="10" type="ORF">SAMN04489713_101587</name>
</gene>
<proteinExistence type="predicted"/>
<dbReference type="STRING" id="1993.SAMN04489713_101587"/>
<dbReference type="AlphaFoldDB" id="A0A1I4X005"/>
<dbReference type="Proteomes" id="UP000183413">
    <property type="component" value="Unassembled WGS sequence"/>
</dbReference>
<dbReference type="InterPro" id="IPR050979">
    <property type="entry name" value="LD-transpeptidase"/>
</dbReference>
<dbReference type="GO" id="GO:0071555">
    <property type="term" value="P:cell wall organization"/>
    <property type="evidence" value="ECO:0007669"/>
    <property type="project" value="UniProtKB-UniRule"/>
</dbReference>